<keyword evidence="2" id="KW-0472">Membrane</keyword>
<dbReference type="SUPFAM" id="SSF56935">
    <property type="entry name" value="Porins"/>
    <property type="match status" value="1"/>
</dbReference>
<dbReference type="GO" id="GO:0009279">
    <property type="term" value="C:cell outer membrane"/>
    <property type="evidence" value="ECO:0007669"/>
    <property type="project" value="UniProtKB-SubCell"/>
</dbReference>
<dbReference type="InterPro" id="IPR041700">
    <property type="entry name" value="OMP_b-brl_3"/>
</dbReference>
<sequence>MKSNDYVIVTAGIDYALSGHSSLGAMLSYNNMQPSSDQISVTSIFANGGDGGKGHYETFTDFDCNYNRYNANLRYSRHDIGRGGSLEVNADFLDYHISDKVNLHTTHDETLGFLRRNSPDITIWQLKADMEFTFGKALFSYGAACSKSNTDNRTDYEHMTNGCKLDDHFRYGESIFAAYADLRGKLNDKTEAKVGIRCEYGVLDGKSIKMSQQSVKHQFDLFPTLYIKYRCNDDNTLSLSVTSRINRPNYVDLNPFTTYVDAHTIQTGNPNLQPMKSYMAELGFTHKAFSISASAKRITRVMSTYTDIDEVGKMTRHTVDNVMDKSVYNLNLSYYFDCLKWLDFYVDGSVYMVSS</sequence>
<keyword evidence="6" id="KW-1185">Reference proteome</keyword>
<keyword evidence="5" id="KW-0675">Receptor</keyword>
<feature type="domain" description="Outer membrane protein beta-barrel" evidence="4">
    <location>
        <begin position="83"/>
        <end position="352"/>
    </location>
</feature>
<protein>
    <submittedName>
        <fullName evidence="5">TonB-dependent receptor</fullName>
    </submittedName>
</protein>
<comment type="caution">
    <text evidence="5">The sequence shown here is derived from an EMBL/GenBank/DDBJ whole genome shotgun (WGS) entry which is preliminary data.</text>
</comment>
<evidence type="ECO:0000256" key="1">
    <source>
        <dbReference type="ARBA" id="ARBA00004442"/>
    </source>
</evidence>
<organism evidence="5 6">
    <name type="scientific">Marseilla massiliensis</name>
    <dbReference type="NCBI Taxonomy" id="1841864"/>
    <lineage>
        <taxon>Bacteria</taxon>
        <taxon>Pseudomonadati</taxon>
        <taxon>Bacteroidota</taxon>
        <taxon>Bacteroidia</taxon>
        <taxon>Bacteroidales</taxon>
        <taxon>Prevotellaceae</taxon>
        <taxon>Marseilla</taxon>
    </lineage>
</organism>
<proteinExistence type="predicted"/>
<evidence type="ECO:0000256" key="3">
    <source>
        <dbReference type="ARBA" id="ARBA00023237"/>
    </source>
</evidence>
<dbReference type="AlphaFoldDB" id="A0A938WL67"/>
<dbReference type="Pfam" id="PF14905">
    <property type="entry name" value="OMP_b-brl_3"/>
    <property type="match status" value="1"/>
</dbReference>
<name>A0A938WL67_9BACT</name>
<keyword evidence="3" id="KW-0998">Cell outer membrane</keyword>
<evidence type="ECO:0000256" key="2">
    <source>
        <dbReference type="ARBA" id="ARBA00023136"/>
    </source>
</evidence>
<accession>A0A938WL67</accession>
<dbReference type="EMBL" id="JACJJL010000003">
    <property type="protein sequence ID" value="MBM6660727.1"/>
    <property type="molecule type" value="Genomic_DNA"/>
</dbReference>
<dbReference type="Proteomes" id="UP000764045">
    <property type="component" value="Unassembled WGS sequence"/>
</dbReference>
<evidence type="ECO:0000313" key="6">
    <source>
        <dbReference type="Proteomes" id="UP000764045"/>
    </source>
</evidence>
<dbReference type="PANTHER" id="PTHR40980:SF4">
    <property type="entry name" value="TONB-DEPENDENT RECEPTOR-LIKE BETA-BARREL DOMAIN-CONTAINING PROTEIN"/>
    <property type="match status" value="1"/>
</dbReference>
<evidence type="ECO:0000313" key="5">
    <source>
        <dbReference type="EMBL" id="MBM6660727.1"/>
    </source>
</evidence>
<dbReference type="InterPro" id="IPR036942">
    <property type="entry name" value="Beta-barrel_TonB_sf"/>
</dbReference>
<dbReference type="Gene3D" id="2.40.170.20">
    <property type="entry name" value="TonB-dependent receptor, beta-barrel domain"/>
    <property type="match status" value="1"/>
</dbReference>
<evidence type="ECO:0000259" key="4">
    <source>
        <dbReference type="Pfam" id="PF14905"/>
    </source>
</evidence>
<comment type="subcellular location">
    <subcellularLocation>
        <location evidence="1">Cell outer membrane</location>
    </subcellularLocation>
</comment>
<reference evidence="5 6" key="1">
    <citation type="journal article" date="2021" name="Sci. Rep.">
        <title>The distribution of antibiotic resistance genes in chicken gut microbiota commensals.</title>
        <authorList>
            <person name="Juricova H."/>
            <person name="Matiasovicova J."/>
            <person name="Kubasova T."/>
            <person name="Cejkova D."/>
            <person name="Rychlik I."/>
        </authorList>
    </citation>
    <scope>NUCLEOTIDE SEQUENCE [LARGE SCALE GENOMIC DNA]</scope>
    <source>
        <strain evidence="5 6">An819</strain>
    </source>
</reference>
<dbReference type="PANTHER" id="PTHR40980">
    <property type="entry name" value="PLUG DOMAIN-CONTAINING PROTEIN"/>
    <property type="match status" value="1"/>
</dbReference>
<gene>
    <name evidence="5" type="ORF">H6B30_02990</name>
</gene>